<dbReference type="Proteomes" id="UP000184080">
    <property type="component" value="Unassembled WGS sequence"/>
</dbReference>
<accession>A0A1M6NNY2</accession>
<dbReference type="OrthoDB" id="9816549at2"/>
<name>A0A1M6NNY2_9CLOT</name>
<evidence type="ECO:0000313" key="2">
    <source>
        <dbReference type="Proteomes" id="UP000184080"/>
    </source>
</evidence>
<dbReference type="STRING" id="1121298.SAMN05444401_0256"/>
<evidence type="ECO:0000313" key="1">
    <source>
        <dbReference type="EMBL" id="SHJ97368.1"/>
    </source>
</evidence>
<protein>
    <submittedName>
        <fullName evidence="1">Uncharacterized protein</fullName>
    </submittedName>
</protein>
<organism evidence="1 2">
    <name type="scientific">Clostridium amylolyticum</name>
    <dbReference type="NCBI Taxonomy" id="1121298"/>
    <lineage>
        <taxon>Bacteria</taxon>
        <taxon>Bacillati</taxon>
        <taxon>Bacillota</taxon>
        <taxon>Clostridia</taxon>
        <taxon>Eubacteriales</taxon>
        <taxon>Clostridiaceae</taxon>
        <taxon>Clostridium</taxon>
    </lineage>
</organism>
<proteinExistence type="predicted"/>
<dbReference type="AlphaFoldDB" id="A0A1M6NNY2"/>
<gene>
    <name evidence="1" type="ORF">SAMN05444401_0256</name>
</gene>
<dbReference type="RefSeq" id="WP_073012208.1">
    <property type="nucleotide sequence ID" value="NZ_FQZO01000012.1"/>
</dbReference>
<reference evidence="1 2" key="1">
    <citation type="submission" date="2016-11" db="EMBL/GenBank/DDBJ databases">
        <authorList>
            <person name="Jaros S."/>
            <person name="Januszkiewicz K."/>
            <person name="Wedrychowicz H."/>
        </authorList>
    </citation>
    <scope>NUCLEOTIDE SEQUENCE [LARGE SCALE GENOMIC DNA]</scope>
    <source>
        <strain evidence="1 2">DSM 21864</strain>
    </source>
</reference>
<sequence length="66" mass="7909">MESDFKYTTEYGTGRIHYYKNIETGKISPFDIKMKISKPKDLRKYVGDDFWILDLDENFNPIGIRR</sequence>
<keyword evidence="2" id="KW-1185">Reference proteome</keyword>
<dbReference type="EMBL" id="FQZO01000012">
    <property type="protein sequence ID" value="SHJ97368.1"/>
    <property type="molecule type" value="Genomic_DNA"/>
</dbReference>